<proteinExistence type="predicted"/>
<keyword evidence="2" id="KW-1185">Reference proteome</keyword>
<protein>
    <submittedName>
        <fullName evidence="1">Uncharacterized protein</fullName>
    </submittedName>
</protein>
<evidence type="ECO:0000313" key="1">
    <source>
        <dbReference type="EMBL" id="KYQ51492.1"/>
    </source>
</evidence>
<organism evidence="1 2">
    <name type="scientific">Mycetomoellerius zeteki</name>
    <dbReference type="NCBI Taxonomy" id="64791"/>
    <lineage>
        <taxon>Eukaryota</taxon>
        <taxon>Metazoa</taxon>
        <taxon>Ecdysozoa</taxon>
        <taxon>Arthropoda</taxon>
        <taxon>Hexapoda</taxon>
        <taxon>Insecta</taxon>
        <taxon>Pterygota</taxon>
        <taxon>Neoptera</taxon>
        <taxon>Endopterygota</taxon>
        <taxon>Hymenoptera</taxon>
        <taxon>Apocrita</taxon>
        <taxon>Aculeata</taxon>
        <taxon>Formicoidea</taxon>
        <taxon>Formicidae</taxon>
        <taxon>Myrmicinae</taxon>
        <taxon>Mycetomoellerius</taxon>
    </lineage>
</organism>
<reference evidence="1 2" key="1">
    <citation type="submission" date="2015-09" db="EMBL/GenBank/DDBJ databases">
        <title>Trachymyrmex zeteki WGS genome.</title>
        <authorList>
            <person name="Nygaard S."/>
            <person name="Hu H."/>
            <person name="Boomsma J."/>
            <person name="Zhang G."/>
        </authorList>
    </citation>
    <scope>NUCLEOTIDE SEQUENCE [LARGE SCALE GENOMIC DNA]</scope>
    <source>
        <strain evidence="1">Tzet28-1</strain>
        <tissue evidence="1">Whole body</tissue>
    </source>
</reference>
<dbReference type="Proteomes" id="UP000075809">
    <property type="component" value="Unassembled WGS sequence"/>
</dbReference>
<name>A0A151WU78_9HYME</name>
<sequence>MLSCGICKRFIAAANALHCERNPKHGFHEECILNVLDEVDVGVDVSVVERVSALERGSGPSALSGRERGFKIEVWLEALERDRLSDELILFGVVEREDVHAVAADIASALRVPSAMYGIVFCFKISARDDDQVNKRLQAATRLSLAEARRTVKDSRLHRTWIKNGRQ</sequence>
<evidence type="ECO:0000313" key="2">
    <source>
        <dbReference type="Proteomes" id="UP000075809"/>
    </source>
</evidence>
<gene>
    <name evidence="1" type="ORF">ALC60_09365</name>
</gene>
<dbReference type="EMBL" id="KQ982730">
    <property type="protein sequence ID" value="KYQ51492.1"/>
    <property type="molecule type" value="Genomic_DNA"/>
</dbReference>
<dbReference type="AlphaFoldDB" id="A0A151WU78"/>
<accession>A0A151WU78</accession>